<evidence type="ECO:0000256" key="1">
    <source>
        <dbReference type="ARBA" id="ARBA00023224"/>
    </source>
</evidence>
<comment type="similarity">
    <text evidence="2">Belongs to the methyl-accepting chemotaxis (MCP) protein family.</text>
</comment>
<evidence type="ECO:0000256" key="2">
    <source>
        <dbReference type="ARBA" id="ARBA00029447"/>
    </source>
</evidence>
<evidence type="ECO:0000256" key="3">
    <source>
        <dbReference type="PROSITE-ProRule" id="PRU00284"/>
    </source>
</evidence>
<keyword evidence="1 3" id="KW-0807">Transducer</keyword>
<dbReference type="GO" id="GO:0006935">
    <property type="term" value="P:chemotaxis"/>
    <property type="evidence" value="ECO:0007669"/>
    <property type="project" value="InterPro"/>
</dbReference>
<dbReference type="Pfam" id="PF00015">
    <property type="entry name" value="MCPsignal"/>
    <property type="match status" value="1"/>
</dbReference>
<evidence type="ECO:0000259" key="4">
    <source>
        <dbReference type="PROSITE" id="PS50111"/>
    </source>
</evidence>
<organism evidence="5 6">
    <name type="scientific">Anaerocolumna xylanovorans DSM 12503</name>
    <dbReference type="NCBI Taxonomy" id="1121345"/>
    <lineage>
        <taxon>Bacteria</taxon>
        <taxon>Bacillati</taxon>
        <taxon>Bacillota</taxon>
        <taxon>Clostridia</taxon>
        <taxon>Lachnospirales</taxon>
        <taxon>Lachnospiraceae</taxon>
        <taxon>Anaerocolumna</taxon>
    </lineage>
</organism>
<dbReference type="PANTHER" id="PTHR32089:SF112">
    <property type="entry name" value="LYSOZYME-LIKE PROTEIN-RELATED"/>
    <property type="match status" value="1"/>
</dbReference>
<dbReference type="PANTHER" id="PTHR32089">
    <property type="entry name" value="METHYL-ACCEPTING CHEMOTAXIS PROTEIN MCPB"/>
    <property type="match status" value="1"/>
</dbReference>
<proteinExistence type="inferred from homology"/>
<gene>
    <name evidence="5" type="ORF">SAMN02745217_00904</name>
</gene>
<dbReference type="InterPro" id="IPR004089">
    <property type="entry name" value="MCPsignal_dom"/>
</dbReference>
<dbReference type="InterPro" id="IPR004090">
    <property type="entry name" value="Chemotax_Me-accpt_rcpt"/>
</dbReference>
<dbReference type="GO" id="GO:0007165">
    <property type="term" value="P:signal transduction"/>
    <property type="evidence" value="ECO:0007669"/>
    <property type="project" value="UniProtKB-KW"/>
</dbReference>
<dbReference type="PRINTS" id="PR00260">
    <property type="entry name" value="CHEMTRNSDUCR"/>
</dbReference>
<dbReference type="SMART" id="SM00283">
    <property type="entry name" value="MA"/>
    <property type="match status" value="1"/>
</dbReference>
<accession>A0A1M7Y0Q5</accession>
<reference evidence="5 6" key="1">
    <citation type="submission" date="2016-12" db="EMBL/GenBank/DDBJ databases">
        <authorList>
            <person name="Song W.-J."/>
            <person name="Kurnit D.M."/>
        </authorList>
    </citation>
    <scope>NUCLEOTIDE SEQUENCE [LARGE SCALE GENOMIC DNA]</scope>
    <source>
        <strain evidence="5 6">DSM 12503</strain>
    </source>
</reference>
<evidence type="ECO:0000313" key="6">
    <source>
        <dbReference type="Proteomes" id="UP000184612"/>
    </source>
</evidence>
<dbReference type="PROSITE" id="PS50111">
    <property type="entry name" value="CHEMOTAXIS_TRANSDUC_2"/>
    <property type="match status" value="1"/>
</dbReference>
<evidence type="ECO:0000313" key="5">
    <source>
        <dbReference type="EMBL" id="SHO45267.1"/>
    </source>
</evidence>
<dbReference type="EMBL" id="FRFD01000003">
    <property type="protein sequence ID" value="SHO45267.1"/>
    <property type="molecule type" value="Genomic_DNA"/>
</dbReference>
<sequence>MTGMGRIDKHLQDVVEVSTNATSDANQGISVINNGINQMSIIRKNFTEVTSALDSLKLKSEEIKKSITLIGELAKRTNLLALNASIEAARAGEHGKGFSVVAIEVKKLAAQSSVAAQEIEGLIFKIQNDVDDSMNFMQEVNTSLQIGETVIGEAGNSFKNIYNNFLIFQII</sequence>
<dbReference type="SUPFAM" id="SSF58104">
    <property type="entry name" value="Methyl-accepting chemotaxis protein (MCP) signaling domain"/>
    <property type="match status" value="1"/>
</dbReference>
<dbReference type="GO" id="GO:0004888">
    <property type="term" value="F:transmembrane signaling receptor activity"/>
    <property type="evidence" value="ECO:0007669"/>
    <property type="project" value="InterPro"/>
</dbReference>
<dbReference type="GO" id="GO:0016020">
    <property type="term" value="C:membrane"/>
    <property type="evidence" value="ECO:0007669"/>
    <property type="project" value="InterPro"/>
</dbReference>
<dbReference type="AlphaFoldDB" id="A0A1M7Y0Q5"/>
<dbReference type="STRING" id="1121345.SAMN02745217_00904"/>
<dbReference type="Gene3D" id="1.10.287.950">
    <property type="entry name" value="Methyl-accepting chemotaxis protein"/>
    <property type="match status" value="1"/>
</dbReference>
<dbReference type="Proteomes" id="UP000184612">
    <property type="component" value="Unassembled WGS sequence"/>
</dbReference>
<feature type="domain" description="Methyl-accepting transducer" evidence="4">
    <location>
        <begin position="1"/>
        <end position="161"/>
    </location>
</feature>
<keyword evidence="6" id="KW-1185">Reference proteome</keyword>
<protein>
    <submittedName>
        <fullName evidence="5">Methyl-accepting chemotaxis protein (MCP) signalling domain-containing protein</fullName>
    </submittedName>
</protein>
<name>A0A1M7Y0Q5_9FIRM</name>